<dbReference type="Pfam" id="PF04892">
    <property type="entry name" value="VanZ"/>
    <property type="match status" value="1"/>
</dbReference>
<evidence type="ECO:0000313" key="4">
    <source>
        <dbReference type="Proteomes" id="UP000789845"/>
    </source>
</evidence>
<proteinExistence type="predicted"/>
<keyword evidence="1" id="KW-0472">Membrane</keyword>
<evidence type="ECO:0000313" key="3">
    <source>
        <dbReference type="EMBL" id="CAG9606652.1"/>
    </source>
</evidence>
<reference evidence="3" key="1">
    <citation type="submission" date="2021-10" db="EMBL/GenBank/DDBJ databases">
        <authorList>
            <person name="Criscuolo A."/>
        </authorList>
    </citation>
    <scope>NUCLEOTIDE SEQUENCE</scope>
    <source>
        <strain evidence="3">CIP111885</strain>
    </source>
</reference>
<accession>A0A9C7G6Y9</accession>
<sequence>MKLLRRILWVLPLLYMMLIWKMSSQPHNAYVELPNSSVDRFIKESLHLVEFAILYLLFVLAAYYNKKLTPTTNLLFAVIAALYGFTDELHQSFVPYRSATLIDLVKDITGVTIAYYIIRKRLSTSPR</sequence>
<dbReference type="NCBIfam" id="NF037970">
    <property type="entry name" value="vanZ_1"/>
    <property type="match status" value="1"/>
</dbReference>
<name>A0A9C7G6Y9_9BACI</name>
<comment type="caution">
    <text evidence="3">The sequence shown here is derived from an EMBL/GenBank/DDBJ whole genome shotgun (WGS) entry which is preliminary data.</text>
</comment>
<feature type="domain" description="VanZ-like" evidence="2">
    <location>
        <begin position="10"/>
        <end position="119"/>
    </location>
</feature>
<keyword evidence="4" id="KW-1185">Reference proteome</keyword>
<dbReference type="InterPro" id="IPR006976">
    <property type="entry name" value="VanZ-like"/>
</dbReference>
<dbReference type="EMBL" id="CAKJTG010000002">
    <property type="protein sequence ID" value="CAG9606652.1"/>
    <property type="molecule type" value="Genomic_DNA"/>
</dbReference>
<evidence type="ECO:0000256" key="1">
    <source>
        <dbReference type="SAM" id="Phobius"/>
    </source>
</evidence>
<evidence type="ECO:0000259" key="2">
    <source>
        <dbReference type="Pfam" id="PF04892"/>
    </source>
</evidence>
<feature type="transmembrane region" description="Helical" evidence="1">
    <location>
        <begin position="45"/>
        <end position="64"/>
    </location>
</feature>
<organism evidence="3 4">
    <name type="scientific">Pseudoneobacillus rhizosphaerae</name>
    <dbReference type="NCBI Taxonomy" id="2880968"/>
    <lineage>
        <taxon>Bacteria</taxon>
        <taxon>Bacillati</taxon>
        <taxon>Bacillota</taxon>
        <taxon>Bacilli</taxon>
        <taxon>Bacillales</taxon>
        <taxon>Bacillaceae</taxon>
        <taxon>Pseudoneobacillus</taxon>
    </lineage>
</organism>
<gene>
    <name evidence="3" type="ORF">NEOCIP111885_00340</name>
</gene>
<dbReference type="RefSeq" id="WP_230494936.1">
    <property type="nucleotide sequence ID" value="NZ_CAKJTG010000002.1"/>
</dbReference>
<feature type="transmembrane region" description="Helical" evidence="1">
    <location>
        <begin position="71"/>
        <end position="86"/>
    </location>
</feature>
<dbReference type="AlphaFoldDB" id="A0A9C7G6Y9"/>
<keyword evidence="1" id="KW-1133">Transmembrane helix</keyword>
<protein>
    <recommendedName>
        <fullName evidence="2">VanZ-like domain-containing protein</fullName>
    </recommendedName>
</protein>
<keyword evidence="1" id="KW-0812">Transmembrane</keyword>
<dbReference type="Proteomes" id="UP000789845">
    <property type="component" value="Unassembled WGS sequence"/>
</dbReference>
<feature type="transmembrane region" description="Helical" evidence="1">
    <location>
        <begin position="7"/>
        <end position="25"/>
    </location>
</feature>
<feature type="transmembrane region" description="Helical" evidence="1">
    <location>
        <begin position="98"/>
        <end position="118"/>
    </location>
</feature>